<dbReference type="AlphaFoldDB" id="A0A9D4KMK8"/>
<sequence>MDESLDVSGLEERIHAVHSCQCGYYSTDKSNYNKHLKRCRWHTPGTRTSTPALQSSMFLALKIASTQCIR</sequence>
<organism evidence="1 2">
    <name type="scientific">Dreissena polymorpha</name>
    <name type="common">Zebra mussel</name>
    <name type="synonym">Mytilus polymorpha</name>
    <dbReference type="NCBI Taxonomy" id="45954"/>
    <lineage>
        <taxon>Eukaryota</taxon>
        <taxon>Metazoa</taxon>
        <taxon>Spiralia</taxon>
        <taxon>Lophotrochozoa</taxon>
        <taxon>Mollusca</taxon>
        <taxon>Bivalvia</taxon>
        <taxon>Autobranchia</taxon>
        <taxon>Heteroconchia</taxon>
        <taxon>Euheterodonta</taxon>
        <taxon>Imparidentia</taxon>
        <taxon>Neoheterodontei</taxon>
        <taxon>Myida</taxon>
        <taxon>Dreissenoidea</taxon>
        <taxon>Dreissenidae</taxon>
        <taxon>Dreissena</taxon>
    </lineage>
</organism>
<comment type="caution">
    <text evidence="1">The sequence shown here is derived from an EMBL/GenBank/DDBJ whole genome shotgun (WGS) entry which is preliminary data.</text>
</comment>
<name>A0A9D4KMK8_DREPO</name>
<gene>
    <name evidence="1" type="ORF">DPMN_116150</name>
</gene>
<evidence type="ECO:0000313" key="2">
    <source>
        <dbReference type="Proteomes" id="UP000828390"/>
    </source>
</evidence>
<evidence type="ECO:0000313" key="1">
    <source>
        <dbReference type="EMBL" id="KAH3842648.1"/>
    </source>
</evidence>
<reference evidence="1" key="2">
    <citation type="submission" date="2020-11" db="EMBL/GenBank/DDBJ databases">
        <authorList>
            <person name="McCartney M.A."/>
            <person name="Auch B."/>
            <person name="Kono T."/>
            <person name="Mallez S."/>
            <person name="Becker A."/>
            <person name="Gohl D.M."/>
            <person name="Silverstein K.A.T."/>
            <person name="Koren S."/>
            <person name="Bechman K.B."/>
            <person name="Herman A."/>
            <person name="Abrahante J.E."/>
            <person name="Garbe J."/>
        </authorList>
    </citation>
    <scope>NUCLEOTIDE SEQUENCE</scope>
    <source>
        <strain evidence="1">Duluth1</strain>
        <tissue evidence="1">Whole animal</tissue>
    </source>
</reference>
<accession>A0A9D4KMK8</accession>
<reference evidence="1" key="1">
    <citation type="journal article" date="2019" name="bioRxiv">
        <title>The Genome of the Zebra Mussel, Dreissena polymorpha: A Resource for Invasive Species Research.</title>
        <authorList>
            <person name="McCartney M.A."/>
            <person name="Auch B."/>
            <person name="Kono T."/>
            <person name="Mallez S."/>
            <person name="Zhang Y."/>
            <person name="Obille A."/>
            <person name="Becker A."/>
            <person name="Abrahante J.E."/>
            <person name="Garbe J."/>
            <person name="Badalamenti J.P."/>
            <person name="Herman A."/>
            <person name="Mangelson H."/>
            <person name="Liachko I."/>
            <person name="Sullivan S."/>
            <person name="Sone E.D."/>
            <person name="Koren S."/>
            <person name="Silverstein K.A.T."/>
            <person name="Beckman K.B."/>
            <person name="Gohl D.M."/>
        </authorList>
    </citation>
    <scope>NUCLEOTIDE SEQUENCE</scope>
    <source>
        <strain evidence="1">Duluth1</strain>
        <tissue evidence="1">Whole animal</tissue>
    </source>
</reference>
<keyword evidence="2" id="KW-1185">Reference proteome</keyword>
<dbReference type="EMBL" id="JAIWYP010000004">
    <property type="protein sequence ID" value="KAH3842648.1"/>
    <property type="molecule type" value="Genomic_DNA"/>
</dbReference>
<dbReference type="Proteomes" id="UP000828390">
    <property type="component" value="Unassembled WGS sequence"/>
</dbReference>
<protein>
    <submittedName>
        <fullName evidence="1">Uncharacterized protein</fullName>
    </submittedName>
</protein>
<proteinExistence type="predicted"/>